<dbReference type="PANTHER" id="PTHR24379">
    <property type="entry name" value="KRAB AND ZINC FINGER DOMAIN-CONTAINING"/>
    <property type="match status" value="1"/>
</dbReference>
<evidence type="ECO:0000256" key="10">
    <source>
        <dbReference type="ARBA" id="ARBA00023015"/>
    </source>
</evidence>
<dbReference type="InterPro" id="IPR036236">
    <property type="entry name" value="Znf_C2H2_sf"/>
</dbReference>
<evidence type="ECO:0000313" key="19">
    <source>
        <dbReference type="Proteomes" id="UP000299102"/>
    </source>
</evidence>
<dbReference type="GO" id="GO:0005634">
    <property type="term" value="C:nucleus"/>
    <property type="evidence" value="ECO:0007669"/>
    <property type="project" value="UniProtKB-ARBA"/>
</dbReference>
<reference evidence="18 19" key="1">
    <citation type="journal article" date="2019" name="Commun. Biol.">
        <title>The bagworm genome reveals a unique fibroin gene that provides high tensile strength.</title>
        <authorList>
            <person name="Kono N."/>
            <person name="Nakamura H."/>
            <person name="Ohtoshi R."/>
            <person name="Tomita M."/>
            <person name="Numata K."/>
            <person name="Arakawa K."/>
        </authorList>
    </citation>
    <scope>NUCLEOTIDE SEQUENCE [LARGE SCALE GENOMIC DNA]</scope>
</reference>
<evidence type="ECO:0000256" key="7">
    <source>
        <dbReference type="ARBA" id="ARBA00022771"/>
    </source>
</evidence>
<evidence type="ECO:0000256" key="16">
    <source>
        <dbReference type="SAM" id="MobiDB-lite"/>
    </source>
</evidence>
<keyword evidence="14" id="KW-0539">Nucleus</keyword>
<feature type="compositionally biased region" description="Basic and acidic residues" evidence="16">
    <location>
        <begin position="717"/>
        <end position="731"/>
    </location>
</feature>
<feature type="domain" description="C2H2-type" evidence="17">
    <location>
        <begin position="354"/>
        <end position="383"/>
    </location>
</feature>
<dbReference type="PROSITE" id="PS00028">
    <property type="entry name" value="ZINC_FINGER_C2H2_1"/>
    <property type="match status" value="10"/>
</dbReference>
<feature type="domain" description="C2H2-type" evidence="17">
    <location>
        <begin position="620"/>
        <end position="648"/>
    </location>
</feature>
<keyword evidence="5" id="KW-0479">Metal-binding</keyword>
<keyword evidence="4" id="KW-0678">Repressor</keyword>
<keyword evidence="10" id="KW-0805">Transcription regulation</keyword>
<feature type="domain" description="C2H2-type" evidence="17">
    <location>
        <begin position="433"/>
        <end position="460"/>
    </location>
</feature>
<feature type="domain" description="C2H2-type" evidence="17">
    <location>
        <begin position="243"/>
        <end position="267"/>
    </location>
</feature>
<dbReference type="EMBL" id="BGZK01001257">
    <property type="protein sequence ID" value="GBP75675.1"/>
    <property type="molecule type" value="Genomic_DNA"/>
</dbReference>
<dbReference type="Gene3D" id="3.30.160.60">
    <property type="entry name" value="Classic Zinc Finger"/>
    <property type="match status" value="6"/>
</dbReference>
<evidence type="ECO:0000256" key="11">
    <source>
        <dbReference type="ARBA" id="ARBA00023125"/>
    </source>
</evidence>
<name>A0A4C1YMV2_EUMVA</name>
<keyword evidence="12" id="KW-0010">Activator</keyword>
<keyword evidence="9" id="KW-0862">Zinc</keyword>
<sequence>MKTHDNQKPFQCTVCNRGYNTAAALTSHMQGHKREREPERRRALRCLRCGDAFRRLDLLQAHMNTAHGLEAAMLTPPRRVASHPAPTLLACMYCTRDTFTSMEQLQLHVRAAHSALLNGETTDSASPAAPVSLPDQPLPTDLSRRAAAPTDDTPPAKRPRSGSGSGTPQTALSPSTLLCNQCDAALPDFEAFRAHLKAHLEEAGSEVGNESPTPCPHCGATFADAAASERHLAAHYLAASCEYTCHSCARSFSAPDDLQKHLLELHAHHLYRCALCKEIFDSKVAIQVHFAVAHSGESKVWVCRACGAAGGALRSEAEGAAHVRARHAARRCTCGAVLAGERALRAHAAAHAHYRCPVPACTDTFAVQYLLERHMQAHHAGPPHQGMNGEASRTKRPDNNNIPELGDRTCSPCSGGPAGVGEERRRKNGAVALQCAYCGERARTRAELEAHTRAHSGAAAARHKCLICDEVLPSAAVLAEHKLTHCKVVAGDTCARCRSRLPSEESFLSHMARHHPTLPAPCVVCRQTLASEAEARLHARFHLRPSGDEQRCAICLRPLGEGEGGEGARACASCYRRHAAPAHPPPPAEHDCRLCRRALGSPTRLQAHLIEHTFAGIGAFTCYLCSAVFTSAGGLQRHLPEHSTAARPYDCTRCGLKFFFRAELDNHAFVHLEEAEIAQRAFYEAYARGAAWAALAPPEAQPPEIPAPSVPSIADPSVKREPEVKEEKVSEEYIEVASPPPPPPPPASPPTAAPPVVKQEKPDED</sequence>
<feature type="domain" description="C2H2-type" evidence="17">
    <location>
        <begin position="10"/>
        <end position="37"/>
    </location>
</feature>
<dbReference type="InterPro" id="IPR013087">
    <property type="entry name" value="Znf_C2H2_type"/>
</dbReference>
<comment type="subcellular location">
    <subcellularLocation>
        <location evidence="1">Nucleus</location>
    </subcellularLocation>
</comment>
<evidence type="ECO:0000256" key="12">
    <source>
        <dbReference type="ARBA" id="ARBA00023159"/>
    </source>
</evidence>
<dbReference type="FunFam" id="3.30.160.60:FF:000446">
    <property type="entry name" value="Zinc finger protein"/>
    <property type="match status" value="1"/>
</dbReference>
<dbReference type="PROSITE" id="PS50157">
    <property type="entry name" value="ZINC_FINGER_C2H2_2"/>
    <property type="match status" value="8"/>
</dbReference>
<feature type="domain" description="C2H2-type" evidence="17">
    <location>
        <begin position="44"/>
        <end position="72"/>
    </location>
</feature>
<feature type="domain" description="C2H2-type" evidence="17">
    <location>
        <begin position="271"/>
        <end position="299"/>
    </location>
</feature>
<dbReference type="AlphaFoldDB" id="A0A4C1YMV2"/>
<evidence type="ECO:0000256" key="5">
    <source>
        <dbReference type="ARBA" id="ARBA00022723"/>
    </source>
</evidence>
<dbReference type="PANTHER" id="PTHR24379:SF128">
    <property type="entry name" value="C2H2-TYPE DOMAIN-CONTAINING PROTEIN"/>
    <property type="match status" value="1"/>
</dbReference>
<keyword evidence="6" id="KW-0677">Repeat</keyword>
<evidence type="ECO:0000256" key="14">
    <source>
        <dbReference type="ARBA" id="ARBA00023242"/>
    </source>
</evidence>
<dbReference type="GO" id="GO:0008270">
    <property type="term" value="F:zinc ion binding"/>
    <property type="evidence" value="ECO:0007669"/>
    <property type="project" value="UniProtKB-KW"/>
</dbReference>
<dbReference type="Proteomes" id="UP000299102">
    <property type="component" value="Unassembled WGS sequence"/>
</dbReference>
<feature type="region of interest" description="Disordered" evidence="16">
    <location>
        <begin position="120"/>
        <end position="171"/>
    </location>
</feature>
<protein>
    <submittedName>
        <fullName evidence="18">Zinc finger protein 521</fullName>
    </submittedName>
</protein>
<feature type="region of interest" description="Disordered" evidence="16">
    <location>
        <begin position="378"/>
        <end position="410"/>
    </location>
</feature>
<feature type="domain" description="C2H2-type" evidence="17">
    <location>
        <begin position="649"/>
        <end position="676"/>
    </location>
</feature>
<dbReference type="SUPFAM" id="SSF57667">
    <property type="entry name" value="beta-beta-alpha zinc fingers"/>
    <property type="match status" value="5"/>
</dbReference>
<organism evidence="18 19">
    <name type="scientific">Eumeta variegata</name>
    <name type="common">Bagworm moth</name>
    <name type="synonym">Eumeta japonica</name>
    <dbReference type="NCBI Taxonomy" id="151549"/>
    <lineage>
        <taxon>Eukaryota</taxon>
        <taxon>Metazoa</taxon>
        <taxon>Ecdysozoa</taxon>
        <taxon>Arthropoda</taxon>
        <taxon>Hexapoda</taxon>
        <taxon>Insecta</taxon>
        <taxon>Pterygota</taxon>
        <taxon>Neoptera</taxon>
        <taxon>Endopterygota</taxon>
        <taxon>Lepidoptera</taxon>
        <taxon>Glossata</taxon>
        <taxon>Ditrysia</taxon>
        <taxon>Tineoidea</taxon>
        <taxon>Psychidae</taxon>
        <taxon>Oiketicinae</taxon>
        <taxon>Eumeta</taxon>
    </lineage>
</organism>
<keyword evidence="3" id="KW-0217">Developmental protein</keyword>
<dbReference type="OrthoDB" id="10014897at2759"/>
<keyword evidence="11" id="KW-0238">DNA-binding</keyword>
<accession>A0A4C1YMV2</accession>
<feature type="compositionally biased region" description="Pro residues" evidence="16">
    <location>
        <begin position="738"/>
        <end position="753"/>
    </location>
</feature>
<evidence type="ECO:0000256" key="15">
    <source>
        <dbReference type="PROSITE-ProRule" id="PRU00042"/>
    </source>
</evidence>
<keyword evidence="7 15" id="KW-0863">Zinc-finger</keyword>
<dbReference type="Pfam" id="PF00096">
    <property type="entry name" value="zf-C2H2"/>
    <property type="match status" value="1"/>
</dbReference>
<dbReference type="Pfam" id="PF12874">
    <property type="entry name" value="zf-met"/>
    <property type="match status" value="1"/>
</dbReference>
<evidence type="ECO:0000256" key="4">
    <source>
        <dbReference type="ARBA" id="ARBA00022491"/>
    </source>
</evidence>
<evidence type="ECO:0000256" key="9">
    <source>
        <dbReference type="ARBA" id="ARBA00022833"/>
    </source>
</evidence>
<proteinExistence type="inferred from homology"/>
<evidence type="ECO:0000259" key="17">
    <source>
        <dbReference type="PROSITE" id="PS50157"/>
    </source>
</evidence>
<gene>
    <name evidence="18" type="primary">ZNF521</name>
    <name evidence="18" type="ORF">EVAR_55889_1</name>
</gene>
<evidence type="ECO:0000256" key="2">
    <source>
        <dbReference type="ARBA" id="ARBA00006991"/>
    </source>
</evidence>
<evidence type="ECO:0000256" key="3">
    <source>
        <dbReference type="ARBA" id="ARBA00022473"/>
    </source>
</evidence>
<evidence type="ECO:0000256" key="6">
    <source>
        <dbReference type="ARBA" id="ARBA00022737"/>
    </source>
</evidence>
<feature type="region of interest" description="Disordered" evidence="16">
    <location>
        <begin position="703"/>
        <end position="765"/>
    </location>
</feature>
<keyword evidence="13" id="KW-0804">Transcription</keyword>
<comment type="caution">
    <text evidence="18">The sequence shown here is derived from an EMBL/GenBank/DDBJ whole genome shotgun (WGS) entry which is preliminary data.</text>
</comment>
<evidence type="ECO:0000256" key="8">
    <source>
        <dbReference type="ARBA" id="ARBA00022782"/>
    </source>
</evidence>
<comment type="similarity">
    <text evidence="2">Belongs to the krueppel C2H2-type zinc-finger protein family.</text>
</comment>
<dbReference type="SMART" id="SM00355">
    <property type="entry name" value="ZnF_C2H2"/>
    <property type="match status" value="15"/>
</dbReference>
<dbReference type="STRING" id="151549.A0A4C1YMV2"/>
<keyword evidence="19" id="KW-1185">Reference proteome</keyword>
<evidence type="ECO:0000256" key="13">
    <source>
        <dbReference type="ARBA" id="ARBA00023163"/>
    </source>
</evidence>
<keyword evidence="8" id="KW-0221">Differentiation</keyword>
<evidence type="ECO:0000313" key="18">
    <source>
        <dbReference type="EMBL" id="GBP75675.1"/>
    </source>
</evidence>
<evidence type="ECO:0000256" key="1">
    <source>
        <dbReference type="ARBA" id="ARBA00004123"/>
    </source>
</evidence>